<gene>
    <name evidence="1" type="ORF">DP939_18865</name>
</gene>
<proteinExistence type="predicted"/>
<evidence type="ECO:0000313" key="2">
    <source>
        <dbReference type="Proteomes" id="UP000253303"/>
    </source>
</evidence>
<dbReference type="AlphaFoldDB" id="A0A366LYA9"/>
<dbReference type="OrthoDB" id="9801455at2"/>
<organism evidence="1 2">
    <name type="scientific">Spongiactinospora rosea</name>
    <dbReference type="NCBI Taxonomy" id="2248750"/>
    <lineage>
        <taxon>Bacteria</taxon>
        <taxon>Bacillati</taxon>
        <taxon>Actinomycetota</taxon>
        <taxon>Actinomycetes</taxon>
        <taxon>Streptosporangiales</taxon>
        <taxon>Streptosporangiaceae</taxon>
        <taxon>Spongiactinospora</taxon>
    </lineage>
</organism>
<sequence>MDDMTARDRAHLKALRSTFSDWRIEIVDGRWQAARRTPPTPRHQEQGVAAVLTCEGPLDLAAALTGQVARTAAARSPDIRLPCATACLEDPPPTAN</sequence>
<dbReference type="EMBL" id="QMEY01000007">
    <property type="protein sequence ID" value="RBQ18560.1"/>
    <property type="molecule type" value="Genomic_DNA"/>
</dbReference>
<protein>
    <submittedName>
        <fullName evidence="1">Uncharacterized protein</fullName>
    </submittedName>
</protein>
<accession>A0A366LYA9</accession>
<name>A0A366LYA9_9ACTN</name>
<evidence type="ECO:0000313" key="1">
    <source>
        <dbReference type="EMBL" id="RBQ18560.1"/>
    </source>
</evidence>
<reference evidence="1 2" key="1">
    <citation type="submission" date="2018-06" db="EMBL/GenBank/DDBJ databases">
        <title>Sphaerisporangium craniellae sp. nov., isolated from a marine sponge in the South China Sea.</title>
        <authorList>
            <person name="Li L."/>
        </authorList>
    </citation>
    <scope>NUCLEOTIDE SEQUENCE [LARGE SCALE GENOMIC DNA]</scope>
    <source>
        <strain evidence="1 2">LHW63015</strain>
    </source>
</reference>
<comment type="caution">
    <text evidence="1">The sequence shown here is derived from an EMBL/GenBank/DDBJ whole genome shotgun (WGS) entry which is preliminary data.</text>
</comment>
<dbReference type="RefSeq" id="WP_113982033.1">
    <property type="nucleotide sequence ID" value="NZ_QMEY01000007.1"/>
</dbReference>
<keyword evidence="2" id="KW-1185">Reference proteome</keyword>
<dbReference type="Proteomes" id="UP000253303">
    <property type="component" value="Unassembled WGS sequence"/>
</dbReference>